<dbReference type="InterPro" id="IPR000477">
    <property type="entry name" value="RT_dom"/>
</dbReference>
<dbReference type="OrthoDB" id="415068at2759"/>
<evidence type="ECO:0000313" key="2">
    <source>
        <dbReference type="EMBL" id="KAJ8347265.1"/>
    </source>
</evidence>
<reference evidence="2" key="1">
    <citation type="journal article" date="2023" name="Science">
        <title>Genome structures resolve the early diversification of teleost fishes.</title>
        <authorList>
            <person name="Parey E."/>
            <person name="Louis A."/>
            <person name="Montfort J."/>
            <person name="Bouchez O."/>
            <person name="Roques C."/>
            <person name="Iampietro C."/>
            <person name="Lluch J."/>
            <person name="Castinel A."/>
            <person name="Donnadieu C."/>
            <person name="Desvignes T."/>
            <person name="Floi Bucao C."/>
            <person name="Jouanno E."/>
            <person name="Wen M."/>
            <person name="Mejri S."/>
            <person name="Dirks R."/>
            <person name="Jansen H."/>
            <person name="Henkel C."/>
            <person name="Chen W.J."/>
            <person name="Zahm M."/>
            <person name="Cabau C."/>
            <person name="Klopp C."/>
            <person name="Thompson A.W."/>
            <person name="Robinson-Rechavi M."/>
            <person name="Braasch I."/>
            <person name="Lecointre G."/>
            <person name="Bobe J."/>
            <person name="Postlethwait J.H."/>
            <person name="Berthelot C."/>
            <person name="Roest Crollius H."/>
            <person name="Guiguen Y."/>
        </authorList>
    </citation>
    <scope>NUCLEOTIDE SEQUENCE</scope>
    <source>
        <strain evidence="2">WJC10195</strain>
    </source>
</reference>
<comment type="caution">
    <text evidence="2">The sequence shown here is derived from an EMBL/GenBank/DDBJ whole genome shotgun (WGS) entry which is preliminary data.</text>
</comment>
<name>A0A9Q1EY87_SYNKA</name>
<protein>
    <recommendedName>
        <fullName evidence="1">Reverse transcriptase domain-containing protein</fullName>
    </recommendedName>
</protein>
<keyword evidence="3" id="KW-1185">Reference proteome</keyword>
<sequence length="124" mass="13601">MLFVDYSSAFNTIVPPRLVSKLLDLGVDLVLTDRPQVVRVDDRTSSPLVVSIGAPQGCVLSPLLYALYTHDCRPKHASNTIVKFADDTVVVGSISHGDETAYRDEDTEPPRSAQTALIQLLIHR</sequence>
<dbReference type="Pfam" id="PF00078">
    <property type="entry name" value="RVT_1"/>
    <property type="match status" value="1"/>
</dbReference>
<dbReference type="Proteomes" id="UP001152622">
    <property type="component" value="Chromosome 11"/>
</dbReference>
<feature type="domain" description="Reverse transcriptase" evidence="1">
    <location>
        <begin position="1"/>
        <end position="124"/>
    </location>
</feature>
<gene>
    <name evidence="2" type="ORF">SKAU_G00286660</name>
</gene>
<dbReference type="PROSITE" id="PS50878">
    <property type="entry name" value="RT_POL"/>
    <property type="match status" value="1"/>
</dbReference>
<evidence type="ECO:0000259" key="1">
    <source>
        <dbReference type="PROSITE" id="PS50878"/>
    </source>
</evidence>
<evidence type="ECO:0000313" key="3">
    <source>
        <dbReference type="Proteomes" id="UP001152622"/>
    </source>
</evidence>
<organism evidence="2 3">
    <name type="scientific">Synaphobranchus kaupii</name>
    <name type="common">Kaup's arrowtooth eel</name>
    <dbReference type="NCBI Taxonomy" id="118154"/>
    <lineage>
        <taxon>Eukaryota</taxon>
        <taxon>Metazoa</taxon>
        <taxon>Chordata</taxon>
        <taxon>Craniata</taxon>
        <taxon>Vertebrata</taxon>
        <taxon>Euteleostomi</taxon>
        <taxon>Actinopterygii</taxon>
        <taxon>Neopterygii</taxon>
        <taxon>Teleostei</taxon>
        <taxon>Anguilliformes</taxon>
        <taxon>Synaphobranchidae</taxon>
        <taxon>Synaphobranchus</taxon>
    </lineage>
</organism>
<dbReference type="AlphaFoldDB" id="A0A9Q1EY87"/>
<accession>A0A9Q1EY87</accession>
<dbReference type="EMBL" id="JAINUF010000011">
    <property type="protein sequence ID" value="KAJ8347265.1"/>
    <property type="molecule type" value="Genomic_DNA"/>
</dbReference>
<proteinExistence type="predicted"/>